<dbReference type="HOGENOM" id="CLU_2706321_0_0_1"/>
<dbReference type="InParanoid" id="A7E732"/>
<keyword evidence="2" id="KW-1185">Reference proteome</keyword>
<gene>
    <name evidence="1" type="ORF">SS1G_01108</name>
</gene>
<dbReference type="KEGG" id="ssl:SS1G_01108"/>
<evidence type="ECO:0000313" key="1">
    <source>
        <dbReference type="EMBL" id="EDN96184.1"/>
    </source>
</evidence>
<proteinExistence type="predicted"/>
<dbReference type="EMBL" id="CH476622">
    <property type="protein sequence ID" value="EDN96184.1"/>
    <property type="molecule type" value="Genomic_DNA"/>
</dbReference>
<protein>
    <submittedName>
        <fullName evidence="1">Uncharacterized protein</fullName>
    </submittedName>
</protein>
<dbReference type="AlphaFoldDB" id="A7E732"/>
<reference evidence="2" key="1">
    <citation type="journal article" date="2011" name="PLoS Genet.">
        <title>Genomic analysis of the necrotrophic fungal pathogens Sclerotinia sclerotiorum and Botrytis cinerea.</title>
        <authorList>
            <person name="Amselem J."/>
            <person name="Cuomo C.A."/>
            <person name="van Kan J.A."/>
            <person name="Viaud M."/>
            <person name="Benito E.P."/>
            <person name="Couloux A."/>
            <person name="Coutinho P.M."/>
            <person name="de Vries R.P."/>
            <person name="Dyer P.S."/>
            <person name="Fillinger S."/>
            <person name="Fournier E."/>
            <person name="Gout L."/>
            <person name="Hahn M."/>
            <person name="Kohn L."/>
            <person name="Lapalu N."/>
            <person name="Plummer K.M."/>
            <person name="Pradier J.M."/>
            <person name="Quevillon E."/>
            <person name="Sharon A."/>
            <person name="Simon A."/>
            <person name="ten Have A."/>
            <person name="Tudzynski B."/>
            <person name="Tudzynski P."/>
            <person name="Wincker P."/>
            <person name="Andrew M."/>
            <person name="Anthouard V."/>
            <person name="Beever R.E."/>
            <person name="Beffa R."/>
            <person name="Benoit I."/>
            <person name="Bouzid O."/>
            <person name="Brault B."/>
            <person name="Chen Z."/>
            <person name="Choquer M."/>
            <person name="Collemare J."/>
            <person name="Cotton P."/>
            <person name="Danchin E.G."/>
            <person name="Da Silva C."/>
            <person name="Gautier A."/>
            <person name="Giraud C."/>
            <person name="Giraud T."/>
            <person name="Gonzalez C."/>
            <person name="Grossetete S."/>
            <person name="Guldener U."/>
            <person name="Henrissat B."/>
            <person name="Howlett B.J."/>
            <person name="Kodira C."/>
            <person name="Kretschmer M."/>
            <person name="Lappartient A."/>
            <person name="Leroch M."/>
            <person name="Levis C."/>
            <person name="Mauceli E."/>
            <person name="Neuveglise C."/>
            <person name="Oeser B."/>
            <person name="Pearson M."/>
            <person name="Poulain J."/>
            <person name="Poussereau N."/>
            <person name="Quesneville H."/>
            <person name="Rascle C."/>
            <person name="Schumacher J."/>
            <person name="Segurens B."/>
            <person name="Sexton A."/>
            <person name="Silva E."/>
            <person name="Sirven C."/>
            <person name="Soanes D.M."/>
            <person name="Talbot N.J."/>
            <person name="Templeton M."/>
            <person name="Yandava C."/>
            <person name="Yarden O."/>
            <person name="Zeng Q."/>
            <person name="Rollins J.A."/>
            <person name="Lebrun M.H."/>
            <person name="Dickman M."/>
        </authorList>
    </citation>
    <scope>NUCLEOTIDE SEQUENCE [LARGE SCALE GENOMIC DNA]</scope>
    <source>
        <strain evidence="2">ATCC 18683 / 1980 / Ss-1</strain>
    </source>
</reference>
<evidence type="ECO:0000313" key="2">
    <source>
        <dbReference type="Proteomes" id="UP000001312"/>
    </source>
</evidence>
<dbReference type="Proteomes" id="UP000001312">
    <property type="component" value="Unassembled WGS sequence"/>
</dbReference>
<sequence length="73" mass="8128">MPPVPVQIMWTPDIIATVVYRVTMVFVGLIAPNRRAACCTNIVDGGNFGRKSRSHSHKVNRLERYHASCCADV</sequence>
<dbReference type="GeneID" id="5493480"/>
<dbReference type="RefSeq" id="XP_001596916.1">
    <property type="nucleotide sequence ID" value="XM_001596866.1"/>
</dbReference>
<organism evidence="1 2">
    <name type="scientific">Sclerotinia sclerotiorum (strain ATCC 18683 / 1980 / Ss-1)</name>
    <name type="common">White mold</name>
    <name type="synonym">Whetzelinia sclerotiorum</name>
    <dbReference type="NCBI Taxonomy" id="665079"/>
    <lineage>
        <taxon>Eukaryota</taxon>
        <taxon>Fungi</taxon>
        <taxon>Dikarya</taxon>
        <taxon>Ascomycota</taxon>
        <taxon>Pezizomycotina</taxon>
        <taxon>Leotiomycetes</taxon>
        <taxon>Helotiales</taxon>
        <taxon>Sclerotiniaceae</taxon>
        <taxon>Sclerotinia</taxon>
    </lineage>
</organism>
<name>A7E732_SCLS1</name>
<accession>A7E732</accession>